<keyword evidence="3" id="KW-0472">Membrane</keyword>
<keyword evidence="6" id="KW-1185">Reference proteome</keyword>
<dbReference type="InterPro" id="IPR036890">
    <property type="entry name" value="HATPase_C_sf"/>
</dbReference>
<dbReference type="Pfam" id="PF06580">
    <property type="entry name" value="His_kinase"/>
    <property type="match status" value="1"/>
</dbReference>
<dbReference type="SUPFAM" id="SSF55874">
    <property type="entry name" value="ATPase domain of HSP90 chaperone/DNA topoisomerase II/histidine kinase"/>
    <property type="match status" value="1"/>
</dbReference>
<evidence type="ECO:0000256" key="3">
    <source>
        <dbReference type="SAM" id="Phobius"/>
    </source>
</evidence>
<comment type="caution">
    <text evidence="5">The sequence shown here is derived from an EMBL/GenBank/DDBJ whole genome shotgun (WGS) entry which is preliminary data.</text>
</comment>
<feature type="transmembrane region" description="Helical" evidence="3">
    <location>
        <begin position="12"/>
        <end position="30"/>
    </location>
</feature>
<evidence type="ECO:0000256" key="2">
    <source>
        <dbReference type="ARBA" id="ARBA00023012"/>
    </source>
</evidence>
<dbReference type="PROSITE" id="PS50109">
    <property type="entry name" value="HIS_KIN"/>
    <property type="match status" value="1"/>
</dbReference>
<dbReference type="RefSeq" id="WP_154824759.1">
    <property type="nucleotide sequence ID" value="NZ_JACRTL010000001.1"/>
</dbReference>
<proteinExistence type="predicted"/>
<evidence type="ECO:0000313" key="5">
    <source>
        <dbReference type="EMBL" id="MBC8609624.1"/>
    </source>
</evidence>
<dbReference type="Gene3D" id="6.10.340.10">
    <property type="match status" value="1"/>
</dbReference>
<dbReference type="InterPro" id="IPR010559">
    <property type="entry name" value="Sig_transdc_His_kin_internal"/>
</dbReference>
<dbReference type="EMBL" id="JACRTL010000001">
    <property type="protein sequence ID" value="MBC8609624.1"/>
    <property type="molecule type" value="Genomic_DNA"/>
</dbReference>
<feature type="domain" description="Histidine kinase" evidence="4">
    <location>
        <begin position="468"/>
        <end position="577"/>
    </location>
</feature>
<accession>A0A8J6TP01</accession>
<dbReference type="Proteomes" id="UP000632659">
    <property type="component" value="Unassembled WGS sequence"/>
</dbReference>
<protein>
    <submittedName>
        <fullName evidence="5">Histidine kinase</fullName>
    </submittedName>
</protein>
<sequence>MKRISIIEKTNLIVILIVVTIGVAFGYTVYARTVRMVDQENRQTVEYVFDLMDSTLSSLYQQVDNLIKNVSLNQEVRHYYQRSTSVDPTENARRFSEYLDILKSTTPSFKTIKLYRLDGELIYRAGDSPIEFPKDLLPENIDSMLKEVKGRQYWMHDKVGGQDMVRVFSYIYNLYTLELMGILEVQIRSQSLFVNQAEQLDQTLEVLLMEKGKDCIWQLGRIQEADIRKDIYKMREGDEVFSSEDGQYQIYQRAASSQVGNFYLVKATSDLKKINQGFLLYIIFIFLIISVFILMIASGVLRRTLIPVVRLTKLVNQADPEAGLKPSEQEEINKIKAHQDEVGLLAKSFDSLLGKIQTNIANIRQANHSKRKLEFELLMSQIKPHFLYNTIEAICGIAQMGKNEDVYQIAKSLGVFYRLSLSKGKHILPIQTELAHIKSYLDIERIRSNYSFNYYIQMQEGIGGLPLLKMILQPMVENAVEHGIRGMMSCGGMISVTARLDQGDALIFEVMDNGKGIAPEILEQLNNGTYQSKEQNGFGMNNVRERIKMYYTEGFELRYDSVVGYGTKVILRLNGKPDEEE</sequence>
<gene>
    <name evidence="5" type="ORF">H8702_00630</name>
</gene>
<feature type="transmembrane region" description="Helical" evidence="3">
    <location>
        <begin position="278"/>
        <end position="301"/>
    </location>
</feature>
<name>A0A8J6TP01_9FIRM</name>
<keyword evidence="2" id="KW-0902">Two-component regulatory system</keyword>
<keyword evidence="3" id="KW-0812">Transmembrane</keyword>
<dbReference type="SMART" id="SM00387">
    <property type="entry name" value="HATPase_c"/>
    <property type="match status" value="1"/>
</dbReference>
<evidence type="ECO:0000313" key="6">
    <source>
        <dbReference type="Proteomes" id="UP000632659"/>
    </source>
</evidence>
<keyword evidence="1 5" id="KW-0418">Kinase</keyword>
<dbReference type="GO" id="GO:0016020">
    <property type="term" value="C:membrane"/>
    <property type="evidence" value="ECO:0007669"/>
    <property type="project" value="InterPro"/>
</dbReference>
<evidence type="ECO:0000256" key="1">
    <source>
        <dbReference type="ARBA" id="ARBA00022777"/>
    </source>
</evidence>
<dbReference type="InterPro" id="IPR050640">
    <property type="entry name" value="Bact_2-comp_sensor_kinase"/>
</dbReference>
<dbReference type="PANTHER" id="PTHR34220:SF7">
    <property type="entry name" value="SENSOR HISTIDINE KINASE YPDA"/>
    <property type="match status" value="1"/>
</dbReference>
<keyword evidence="3" id="KW-1133">Transmembrane helix</keyword>
<dbReference type="Pfam" id="PF02518">
    <property type="entry name" value="HATPase_c"/>
    <property type="match status" value="1"/>
</dbReference>
<keyword evidence="1 5" id="KW-0808">Transferase</keyword>
<organism evidence="5 6">
    <name type="scientific">Massiliimalia timonensis</name>
    <dbReference type="NCBI Taxonomy" id="1987501"/>
    <lineage>
        <taxon>Bacteria</taxon>
        <taxon>Bacillati</taxon>
        <taxon>Bacillota</taxon>
        <taxon>Clostridia</taxon>
        <taxon>Eubacteriales</taxon>
        <taxon>Oscillospiraceae</taxon>
        <taxon>Massiliimalia</taxon>
    </lineage>
</organism>
<dbReference type="InterPro" id="IPR003594">
    <property type="entry name" value="HATPase_dom"/>
</dbReference>
<evidence type="ECO:0000259" key="4">
    <source>
        <dbReference type="PROSITE" id="PS50109"/>
    </source>
</evidence>
<reference evidence="5" key="1">
    <citation type="submission" date="2020-08" db="EMBL/GenBank/DDBJ databases">
        <title>Genome public.</title>
        <authorList>
            <person name="Liu C."/>
            <person name="Sun Q."/>
        </authorList>
    </citation>
    <scope>NUCLEOTIDE SEQUENCE</scope>
    <source>
        <strain evidence="5">NSJ-15</strain>
    </source>
</reference>
<dbReference type="PANTHER" id="PTHR34220">
    <property type="entry name" value="SENSOR HISTIDINE KINASE YPDA"/>
    <property type="match status" value="1"/>
</dbReference>
<dbReference type="AlphaFoldDB" id="A0A8J6TP01"/>
<dbReference type="Gene3D" id="3.30.565.10">
    <property type="entry name" value="Histidine kinase-like ATPase, C-terminal domain"/>
    <property type="match status" value="1"/>
</dbReference>
<dbReference type="InterPro" id="IPR005467">
    <property type="entry name" value="His_kinase_dom"/>
</dbReference>
<dbReference type="GO" id="GO:0000155">
    <property type="term" value="F:phosphorelay sensor kinase activity"/>
    <property type="evidence" value="ECO:0007669"/>
    <property type="project" value="InterPro"/>
</dbReference>